<reference evidence="1" key="1">
    <citation type="submission" date="2014-09" db="EMBL/GenBank/DDBJ databases">
        <authorList>
            <person name="Magalhaes I.L.F."/>
            <person name="Oliveira U."/>
            <person name="Santos F.R."/>
            <person name="Vidigal T.H.D.A."/>
            <person name="Brescovit A.D."/>
            <person name="Santos A.J."/>
        </authorList>
    </citation>
    <scope>NUCLEOTIDE SEQUENCE</scope>
    <source>
        <tissue evidence="1">Shoot tissue taken approximately 20 cm above the soil surface</tissue>
    </source>
</reference>
<reference evidence="1" key="2">
    <citation type="journal article" date="2015" name="Data Brief">
        <title>Shoot transcriptome of the giant reed, Arundo donax.</title>
        <authorList>
            <person name="Barrero R.A."/>
            <person name="Guerrero F.D."/>
            <person name="Moolhuijzen P."/>
            <person name="Goolsby J.A."/>
            <person name="Tidwell J."/>
            <person name="Bellgard S.E."/>
            <person name="Bellgard M.I."/>
        </authorList>
    </citation>
    <scope>NUCLEOTIDE SEQUENCE</scope>
    <source>
        <tissue evidence="1">Shoot tissue taken approximately 20 cm above the soil surface</tissue>
    </source>
</reference>
<evidence type="ECO:0000313" key="1">
    <source>
        <dbReference type="EMBL" id="JAE35897.1"/>
    </source>
</evidence>
<sequence>MLSDHVCCCPWRPRVRTRPTMWPTTSCALVLWAYAKAAGHVAPGLAVVSSTARPSSSGTYFAFNQIVTFLRFAHLTANQACDLLHQIA</sequence>
<dbReference type="AlphaFoldDB" id="A0A0A9HGL8"/>
<accession>A0A0A9HGL8</accession>
<dbReference type="EMBL" id="GBRH01161999">
    <property type="protein sequence ID" value="JAE35897.1"/>
    <property type="molecule type" value="Transcribed_RNA"/>
</dbReference>
<protein>
    <submittedName>
        <fullName evidence="1">Uncharacterized protein</fullName>
    </submittedName>
</protein>
<organism evidence="1">
    <name type="scientific">Arundo donax</name>
    <name type="common">Giant reed</name>
    <name type="synonym">Donax arundinaceus</name>
    <dbReference type="NCBI Taxonomy" id="35708"/>
    <lineage>
        <taxon>Eukaryota</taxon>
        <taxon>Viridiplantae</taxon>
        <taxon>Streptophyta</taxon>
        <taxon>Embryophyta</taxon>
        <taxon>Tracheophyta</taxon>
        <taxon>Spermatophyta</taxon>
        <taxon>Magnoliopsida</taxon>
        <taxon>Liliopsida</taxon>
        <taxon>Poales</taxon>
        <taxon>Poaceae</taxon>
        <taxon>PACMAD clade</taxon>
        <taxon>Arundinoideae</taxon>
        <taxon>Arundineae</taxon>
        <taxon>Arundo</taxon>
    </lineage>
</organism>
<name>A0A0A9HGL8_ARUDO</name>
<proteinExistence type="predicted"/>